<proteinExistence type="predicted"/>
<evidence type="ECO:0000256" key="1">
    <source>
        <dbReference type="SAM" id="SignalP"/>
    </source>
</evidence>
<keyword evidence="1" id="KW-0732">Signal</keyword>
<accession>A0A1I5JP18</accession>
<evidence type="ECO:0000313" key="2">
    <source>
        <dbReference type="EMBL" id="SFO74495.1"/>
    </source>
</evidence>
<dbReference type="PROSITE" id="PS51257">
    <property type="entry name" value="PROKAR_LIPOPROTEIN"/>
    <property type="match status" value="1"/>
</dbReference>
<dbReference type="EMBL" id="FOWQ01000001">
    <property type="protein sequence ID" value="SFO74495.1"/>
    <property type="molecule type" value="Genomic_DNA"/>
</dbReference>
<dbReference type="Proteomes" id="UP000198857">
    <property type="component" value="Unassembled WGS sequence"/>
</dbReference>
<evidence type="ECO:0008006" key="4">
    <source>
        <dbReference type="Google" id="ProtNLM"/>
    </source>
</evidence>
<organism evidence="2 3">
    <name type="scientific">Geodermatophilus dictyosporus</name>
    <dbReference type="NCBI Taxonomy" id="1523247"/>
    <lineage>
        <taxon>Bacteria</taxon>
        <taxon>Bacillati</taxon>
        <taxon>Actinomycetota</taxon>
        <taxon>Actinomycetes</taxon>
        <taxon>Geodermatophilales</taxon>
        <taxon>Geodermatophilaceae</taxon>
        <taxon>Geodermatophilus</taxon>
    </lineage>
</organism>
<dbReference type="AlphaFoldDB" id="A0A1I5JP18"/>
<name>A0A1I5JP18_9ACTN</name>
<protein>
    <recommendedName>
        <fullName evidence="4">DUF4352 domain-containing protein</fullName>
    </recommendedName>
</protein>
<reference evidence="3" key="1">
    <citation type="submission" date="2016-10" db="EMBL/GenBank/DDBJ databases">
        <authorList>
            <person name="Varghese N."/>
            <person name="Submissions S."/>
        </authorList>
    </citation>
    <scope>NUCLEOTIDE SEQUENCE [LARGE SCALE GENOMIC DNA]</scope>
    <source>
        <strain evidence="3">DSM 44208</strain>
    </source>
</reference>
<sequence>MRRTVLLAACLTLLAGCGPGAGDAAPGEVAAGTDTPMPVADVGDTVAFTDRAGRAASITLDGVRRIDRADSSQLVAEVTVAAADGAVSVDPLRFRAQKVEGPTVEPGDGVVGRPVEGGIAFDVPEGAVVISYVEPDGEALVAFRIDPASQASADDEVDHPPFSCDMGVDGIPVCEGDVPDSVGVFRTPDGVLVGD</sequence>
<evidence type="ECO:0000313" key="3">
    <source>
        <dbReference type="Proteomes" id="UP000198857"/>
    </source>
</evidence>
<keyword evidence="3" id="KW-1185">Reference proteome</keyword>
<feature type="chain" id="PRO_5011527419" description="DUF4352 domain-containing protein" evidence="1">
    <location>
        <begin position="25"/>
        <end position="195"/>
    </location>
</feature>
<gene>
    <name evidence="2" type="ORF">SAMN05660464_0912</name>
</gene>
<feature type="signal peptide" evidence="1">
    <location>
        <begin position="1"/>
        <end position="24"/>
    </location>
</feature>
<dbReference type="RefSeq" id="WP_091107169.1">
    <property type="nucleotide sequence ID" value="NZ_FOWQ01000001.1"/>
</dbReference>
<dbReference type="OrthoDB" id="5189157at2"/>